<accession>A0A8S9KM65</accession>
<gene>
    <name evidence="1" type="ORF">F2Q70_00044817</name>
</gene>
<dbReference type="AlphaFoldDB" id="A0A8S9KM65"/>
<dbReference type="EMBL" id="QGKY02000164">
    <property type="protein sequence ID" value="KAF2595469.1"/>
    <property type="molecule type" value="Genomic_DNA"/>
</dbReference>
<name>A0A8S9KM65_BRACR</name>
<organism evidence="1">
    <name type="scientific">Brassica cretica</name>
    <name type="common">Mustard</name>
    <dbReference type="NCBI Taxonomy" id="69181"/>
    <lineage>
        <taxon>Eukaryota</taxon>
        <taxon>Viridiplantae</taxon>
        <taxon>Streptophyta</taxon>
        <taxon>Embryophyta</taxon>
        <taxon>Tracheophyta</taxon>
        <taxon>Spermatophyta</taxon>
        <taxon>Magnoliopsida</taxon>
        <taxon>eudicotyledons</taxon>
        <taxon>Gunneridae</taxon>
        <taxon>Pentapetalae</taxon>
        <taxon>rosids</taxon>
        <taxon>malvids</taxon>
        <taxon>Brassicales</taxon>
        <taxon>Brassicaceae</taxon>
        <taxon>Brassiceae</taxon>
        <taxon>Brassica</taxon>
    </lineage>
</organism>
<sequence>MTLLRATPAPQMNMLTQVISYPSTPVNVSAPLTISKNVSDVLSYGYRRYGSKMVKRGDGLKVDMESDKDTVCHVKLWRFVSSNCSN</sequence>
<evidence type="ECO:0000313" key="1">
    <source>
        <dbReference type="EMBL" id="KAF2595469.1"/>
    </source>
</evidence>
<comment type="caution">
    <text evidence="1">The sequence shown here is derived from an EMBL/GenBank/DDBJ whole genome shotgun (WGS) entry which is preliminary data.</text>
</comment>
<reference evidence="1" key="1">
    <citation type="submission" date="2019-12" db="EMBL/GenBank/DDBJ databases">
        <title>Genome sequencing and annotation of Brassica cretica.</title>
        <authorList>
            <person name="Studholme D.J."/>
            <person name="Sarris P.F."/>
        </authorList>
    </citation>
    <scope>NUCLEOTIDE SEQUENCE</scope>
    <source>
        <strain evidence="1">PFS-102/07</strain>
        <tissue evidence="1">Leaf</tissue>
    </source>
</reference>
<proteinExistence type="predicted"/>
<protein>
    <submittedName>
        <fullName evidence="1">Uncharacterized protein</fullName>
    </submittedName>
</protein>